<organism evidence="17 18">
    <name type="scientific">Plasmodiophora brassicae</name>
    <name type="common">Clubroot disease agent</name>
    <dbReference type="NCBI Taxonomy" id="37360"/>
    <lineage>
        <taxon>Eukaryota</taxon>
        <taxon>Sar</taxon>
        <taxon>Rhizaria</taxon>
        <taxon>Endomyxa</taxon>
        <taxon>Phytomyxea</taxon>
        <taxon>Plasmodiophorida</taxon>
        <taxon>Plasmodiophoridae</taxon>
        <taxon>Plasmodiophora</taxon>
    </lineage>
</organism>
<evidence type="ECO:0000256" key="5">
    <source>
        <dbReference type="ARBA" id="ARBA00020259"/>
    </source>
</evidence>
<keyword evidence="6" id="KW-0158">Chromosome</keyword>
<dbReference type="PANTHER" id="PTHR28222:SF1">
    <property type="entry name" value="DASH COMPLEX SUBUNIT DAD4"/>
    <property type="match status" value="1"/>
</dbReference>
<evidence type="ECO:0000313" key="18">
    <source>
        <dbReference type="Proteomes" id="UP000039324"/>
    </source>
</evidence>
<keyword evidence="11" id="KW-0995">Kinetochore</keyword>
<evidence type="ECO:0000256" key="10">
    <source>
        <dbReference type="ARBA" id="ARBA00022776"/>
    </source>
</evidence>
<keyword evidence="10" id="KW-0498">Mitosis</keyword>
<accession>A0A0G4IKZ3</accession>
<dbReference type="GO" id="GO:0008608">
    <property type="term" value="P:attachment of spindle microtubules to kinetochore"/>
    <property type="evidence" value="ECO:0007669"/>
    <property type="project" value="InterPro"/>
</dbReference>
<sequence>MENPHRHQQQVLLERIVSSIDMLGASIDQVNAELVALDKVNRQIASVAEVWSGYATKISIALESTSQL</sequence>
<dbReference type="InterPro" id="IPR013959">
    <property type="entry name" value="DASH_Dad4"/>
</dbReference>
<evidence type="ECO:0000256" key="8">
    <source>
        <dbReference type="ARBA" id="ARBA00022618"/>
    </source>
</evidence>
<keyword evidence="15" id="KW-0137">Centromere</keyword>
<keyword evidence="7" id="KW-0963">Cytoplasm</keyword>
<evidence type="ECO:0000256" key="1">
    <source>
        <dbReference type="ARBA" id="ARBA00004123"/>
    </source>
</evidence>
<dbReference type="AlphaFoldDB" id="A0A0G4IKZ3"/>
<keyword evidence="8" id="KW-0132">Cell division</keyword>
<evidence type="ECO:0000256" key="14">
    <source>
        <dbReference type="ARBA" id="ARBA00023306"/>
    </source>
</evidence>
<evidence type="ECO:0000256" key="2">
    <source>
        <dbReference type="ARBA" id="ARBA00004186"/>
    </source>
</evidence>
<reference evidence="17 18" key="1">
    <citation type="submission" date="2015-02" db="EMBL/GenBank/DDBJ databases">
        <authorList>
            <person name="Chooi Y.-H."/>
        </authorList>
    </citation>
    <scope>NUCLEOTIDE SEQUENCE [LARGE SCALE GENOMIC DNA]</scope>
    <source>
        <strain evidence="17">E3</strain>
    </source>
</reference>
<dbReference type="Proteomes" id="UP000039324">
    <property type="component" value="Unassembled WGS sequence"/>
</dbReference>
<dbReference type="OrthoDB" id="5516652at2759"/>
<gene>
    <name evidence="17" type="ORF">PBRA_004542</name>
</gene>
<dbReference type="GO" id="GO:0005874">
    <property type="term" value="C:microtubule"/>
    <property type="evidence" value="ECO:0007669"/>
    <property type="project" value="UniProtKB-KW"/>
</dbReference>
<dbReference type="Pfam" id="PF08650">
    <property type="entry name" value="DASH_Dad4"/>
    <property type="match status" value="1"/>
</dbReference>
<evidence type="ECO:0000256" key="12">
    <source>
        <dbReference type="ARBA" id="ARBA00023212"/>
    </source>
</evidence>
<keyword evidence="18" id="KW-1185">Reference proteome</keyword>
<evidence type="ECO:0000256" key="16">
    <source>
        <dbReference type="ARBA" id="ARBA00030569"/>
    </source>
</evidence>
<proteinExistence type="inferred from homology"/>
<dbReference type="EMBL" id="CDSF01000035">
    <property type="protein sequence ID" value="CEO95829.1"/>
    <property type="molecule type" value="Genomic_DNA"/>
</dbReference>
<keyword evidence="9" id="KW-0493">Microtubule</keyword>
<keyword evidence="13" id="KW-0539">Nucleus</keyword>
<evidence type="ECO:0000256" key="13">
    <source>
        <dbReference type="ARBA" id="ARBA00023242"/>
    </source>
</evidence>
<evidence type="ECO:0000256" key="4">
    <source>
        <dbReference type="ARBA" id="ARBA00009754"/>
    </source>
</evidence>
<comment type="subcellular location">
    <subcellularLocation>
        <location evidence="3">Chromosome</location>
        <location evidence="3">Centromere</location>
        <location evidence="3">Kinetochore</location>
    </subcellularLocation>
    <subcellularLocation>
        <location evidence="2">Cytoplasm</location>
        <location evidence="2">Cytoskeleton</location>
        <location evidence="2">Spindle</location>
    </subcellularLocation>
    <subcellularLocation>
        <location evidence="1">Nucleus</location>
    </subcellularLocation>
</comment>
<evidence type="ECO:0000256" key="6">
    <source>
        <dbReference type="ARBA" id="ARBA00022454"/>
    </source>
</evidence>
<evidence type="ECO:0000256" key="3">
    <source>
        <dbReference type="ARBA" id="ARBA00004629"/>
    </source>
</evidence>
<evidence type="ECO:0000256" key="15">
    <source>
        <dbReference type="ARBA" id="ARBA00023328"/>
    </source>
</evidence>
<name>A0A0G4IKZ3_PLABS</name>
<protein>
    <recommendedName>
        <fullName evidence="5">DASH complex subunit DAD4</fullName>
    </recommendedName>
    <alternativeName>
        <fullName evidence="16">Outer kinetochore protein DAD4</fullName>
    </alternativeName>
</protein>
<dbReference type="GO" id="GO:0042729">
    <property type="term" value="C:DASH complex"/>
    <property type="evidence" value="ECO:0007669"/>
    <property type="project" value="InterPro"/>
</dbReference>
<keyword evidence="14" id="KW-0131">Cell cycle</keyword>
<dbReference type="GO" id="GO:0072686">
    <property type="term" value="C:mitotic spindle"/>
    <property type="evidence" value="ECO:0007669"/>
    <property type="project" value="InterPro"/>
</dbReference>
<comment type="similarity">
    <text evidence="4">Belongs to the DASH complex DAD4 family.</text>
</comment>
<evidence type="ECO:0000256" key="7">
    <source>
        <dbReference type="ARBA" id="ARBA00022490"/>
    </source>
</evidence>
<dbReference type="PANTHER" id="PTHR28222">
    <property type="entry name" value="DASH COMPLEX SUBUNIT DAD4"/>
    <property type="match status" value="1"/>
</dbReference>
<keyword evidence="12" id="KW-0206">Cytoskeleton</keyword>
<evidence type="ECO:0000256" key="9">
    <source>
        <dbReference type="ARBA" id="ARBA00022701"/>
    </source>
</evidence>
<evidence type="ECO:0000256" key="11">
    <source>
        <dbReference type="ARBA" id="ARBA00022838"/>
    </source>
</evidence>
<dbReference type="GO" id="GO:0051301">
    <property type="term" value="P:cell division"/>
    <property type="evidence" value="ECO:0007669"/>
    <property type="project" value="UniProtKB-KW"/>
</dbReference>
<evidence type="ECO:0000313" key="17">
    <source>
        <dbReference type="EMBL" id="CEO95829.1"/>
    </source>
</evidence>